<accession>A0A165IYU2</accession>
<feature type="transmembrane region" description="Helical" evidence="9">
    <location>
        <begin position="384"/>
        <end position="403"/>
    </location>
</feature>
<comment type="subcellular location">
    <subcellularLocation>
        <location evidence="1">Membrane</location>
        <topology evidence="1">Multi-pass membrane protein</topology>
    </subcellularLocation>
</comment>
<feature type="transmembrane region" description="Helical" evidence="9">
    <location>
        <begin position="61"/>
        <end position="82"/>
    </location>
</feature>
<evidence type="ECO:0000256" key="1">
    <source>
        <dbReference type="ARBA" id="ARBA00004141"/>
    </source>
</evidence>
<evidence type="ECO:0000256" key="5">
    <source>
        <dbReference type="ARBA" id="ARBA00022989"/>
    </source>
</evidence>
<feature type="transmembrane region" description="Helical" evidence="9">
    <location>
        <begin position="347"/>
        <end position="372"/>
    </location>
</feature>
<dbReference type="Gene3D" id="1.20.1250.20">
    <property type="entry name" value="MFS general substrate transporter like domains"/>
    <property type="match status" value="1"/>
</dbReference>
<comment type="similarity">
    <text evidence="2 8">Belongs to the major facilitator superfamily. Sugar transporter (TC 2.A.1.1) family.</text>
</comment>
<feature type="domain" description="Major facilitator superfamily (MFS) profile" evidence="10">
    <location>
        <begin position="1"/>
        <end position="404"/>
    </location>
</feature>
<dbReference type="InParanoid" id="A0A165IYU2"/>
<evidence type="ECO:0000256" key="9">
    <source>
        <dbReference type="SAM" id="Phobius"/>
    </source>
</evidence>
<dbReference type="InterPro" id="IPR020846">
    <property type="entry name" value="MFS_dom"/>
</dbReference>
<keyword evidence="4 9" id="KW-0812">Transmembrane</keyword>
<protein>
    <submittedName>
        <fullName evidence="11">General substrate transporter</fullName>
    </submittedName>
</protein>
<organism evidence="11 12">
    <name type="scientific">Exidia glandulosa HHB12029</name>
    <dbReference type="NCBI Taxonomy" id="1314781"/>
    <lineage>
        <taxon>Eukaryota</taxon>
        <taxon>Fungi</taxon>
        <taxon>Dikarya</taxon>
        <taxon>Basidiomycota</taxon>
        <taxon>Agaricomycotina</taxon>
        <taxon>Agaricomycetes</taxon>
        <taxon>Auriculariales</taxon>
        <taxon>Exidiaceae</taxon>
        <taxon>Exidia</taxon>
    </lineage>
</organism>
<feature type="transmembrane region" description="Helical" evidence="9">
    <location>
        <begin position="284"/>
        <end position="304"/>
    </location>
</feature>
<feature type="transmembrane region" description="Helical" evidence="9">
    <location>
        <begin position="94"/>
        <end position="113"/>
    </location>
</feature>
<dbReference type="PANTHER" id="PTHR23503:SF8">
    <property type="entry name" value="FACILITATED GLUCOSE TRANSPORTER PROTEIN 1"/>
    <property type="match status" value="1"/>
</dbReference>
<evidence type="ECO:0000256" key="3">
    <source>
        <dbReference type="ARBA" id="ARBA00022448"/>
    </source>
</evidence>
<dbReference type="PROSITE" id="PS50850">
    <property type="entry name" value="MFS"/>
    <property type="match status" value="1"/>
</dbReference>
<reference evidence="11 12" key="1">
    <citation type="journal article" date="2016" name="Mol. Biol. Evol.">
        <title>Comparative Genomics of Early-Diverging Mushroom-Forming Fungi Provides Insights into the Origins of Lignocellulose Decay Capabilities.</title>
        <authorList>
            <person name="Nagy L.G."/>
            <person name="Riley R."/>
            <person name="Tritt A."/>
            <person name="Adam C."/>
            <person name="Daum C."/>
            <person name="Floudas D."/>
            <person name="Sun H."/>
            <person name="Yadav J.S."/>
            <person name="Pangilinan J."/>
            <person name="Larsson K.H."/>
            <person name="Matsuura K."/>
            <person name="Barry K."/>
            <person name="Labutti K."/>
            <person name="Kuo R."/>
            <person name="Ohm R.A."/>
            <person name="Bhattacharya S.S."/>
            <person name="Shirouzu T."/>
            <person name="Yoshinaga Y."/>
            <person name="Martin F.M."/>
            <person name="Grigoriev I.V."/>
            <person name="Hibbett D.S."/>
        </authorList>
    </citation>
    <scope>NUCLEOTIDE SEQUENCE [LARGE SCALE GENOMIC DNA]</scope>
    <source>
        <strain evidence="11 12">HHB12029</strain>
    </source>
</reference>
<dbReference type="InterPro" id="IPR005829">
    <property type="entry name" value="Sugar_transporter_CS"/>
</dbReference>
<keyword evidence="6 9" id="KW-0472">Membrane</keyword>
<evidence type="ECO:0000256" key="4">
    <source>
        <dbReference type="ARBA" id="ARBA00022692"/>
    </source>
</evidence>
<evidence type="ECO:0000256" key="8">
    <source>
        <dbReference type="RuleBase" id="RU003346"/>
    </source>
</evidence>
<evidence type="ECO:0000256" key="2">
    <source>
        <dbReference type="ARBA" id="ARBA00010992"/>
    </source>
</evidence>
<feature type="transmembrane region" description="Helical" evidence="9">
    <location>
        <begin position="125"/>
        <end position="144"/>
    </location>
</feature>
<dbReference type="PANTHER" id="PTHR23503">
    <property type="entry name" value="SOLUTE CARRIER FAMILY 2"/>
    <property type="match status" value="1"/>
</dbReference>
<feature type="transmembrane region" description="Helical" evidence="9">
    <location>
        <begin position="6"/>
        <end position="24"/>
    </location>
</feature>
<dbReference type="InterPro" id="IPR036259">
    <property type="entry name" value="MFS_trans_sf"/>
</dbReference>
<proteinExistence type="inferred from homology"/>
<keyword evidence="12" id="KW-1185">Reference proteome</keyword>
<keyword evidence="5 9" id="KW-1133">Transmembrane helix</keyword>
<dbReference type="Pfam" id="PF00083">
    <property type="entry name" value="Sugar_tr"/>
    <property type="match status" value="1"/>
</dbReference>
<name>A0A165IYU2_EXIGL</name>
<gene>
    <name evidence="11" type="ORF">EXIGLDRAFT_737515</name>
</gene>
<comment type="catalytic activity">
    <reaction evidence="7">
        <text>myo-inositol(out) + H(+)(out) = myo-inositol(in) + H(+)(in)</text>
        <dbReference type="Rhea" id="RHEA:60364"/>
        <dbReference type="ChEBI" id="CHEBI:15378"/>
        <dbReference type="ChEBI" id="CHEBI:17268"/>
    </reaction>
</comment>
<dbReference type="NCBIfam" id="TIGR00879">
    <property type="entry name" value="SP"/>
    <property type="match status" value="1"/>
</dbReference>
<evidence type="ECO:0000313" key="12">
    <source>
        <dbReference type="Proteomes" id="UP000077266"/>
    </source>
</evidence>
<dbReference type="GO" id="GO:0015149">
    <property type="term" value="F:hexose transmembrane transporter activity"/>
    <property type="evidence" value="ECO:0007669"/>
    <property type="project" value="TreeGrafter"/>
</dbReference>
<dbReference type="PROSITE" id="PS00217">
    <property type="entry name" value="SUGAR_TRANSPORT_2"/>
    <property type="match status" value="1"/>
</dbReference>
<dbReference type="AlphaFoldDB" id="A0A165IYU2"/>
<feature type="transmembrane region" description="Helical" evidence="9">
    <location>
        <begin position="310"/>
        <end position="335"/>
    </location>
</feature>
<dbReference type="PRINTS" id="PR00171">
    <property type="entry name" value="SUGRTRNSPORT"/>
</dbReference>
<dbReference type="SUPFAM" id="SSF103473">
    <property type="entry name" value="MFS general substrate transporter"/>
    <property type="match status" value="1"/>
</dbReference>
<dbReference type="PROSITE" id="PS00216">
    <property type="entry name" value="SUGAR_TRANSPORT_1"/>
    <property type="match status" value="1"/>
</dbReference>
<dbReference type="STRING" id="1314781.A0A165IYU2"/>
<evidence type="ECO:0000256" key="7">
    <source>
        <dbReference type="ARBA" id="ARBA00049119"/>
    </source>
</evidence>
<evidence type="ECO:0000259" key="10">
    <source>
        <dbReference type="PROSITE" id="PS50850"/>
    </source>
</evidence>
<feature type="transmembrane region" description="Helical" evidence="9">
    <location>
        <begin position="254"/>
        <end position="277"/>
    </location>
</feature>
<dbReference type="InterPro" id="IPR005828">
    <property type="entry name" value="MFS_sugar_transport-like"/>
</dbReference>
<feature type="transmembrane region" description="Helical" evidence="9">
    <location>
        <begin position="36"/>
        <end position="55"/>
    </location>
</feature>
<dbReference type="GO" id="GO:0016020">
    <property type="term" value="C:membrane"/>
    <property type="evidence" value="ECO:0007669"/>
    <property type="project" value="UniProtKB-SubCell"/>
</dbReference>
<keyword evidence="3 8" id="KW-0813">Transport</keyword>
<sequence>MSDNTFSFVTSVFMIGGLVGSLFANKLLDRYGRKGCTRLNALLMTLGAATMALAQSVPFLVFGRFLIGVAAGVGLCTTPVYLDELSPPAIRGRVGVFNQLAVVIGILLIQGLGLLSAQRSQWRPVLWFSALLGVLQLVFSKFVVDTPVWLRSVGREGDASTVATRIWSMNKAHLDPTDDVVHRLLDEAEHSQPDSTPERELAQPPVSVAGAFTARELRQPLVIVAWIMFAQQVSGINAVMYYSNIIMARALPDAVQYISLGIAVVNAVMTLPAIILIEKMGRRGLLILSSTGVLASLLVVGYGIDAGKSVMSSVAITVFVGAFAIGLGPVPFVLIPEVSPFHGVSALSSIAISINWFINFFVGLLFLPLSHWLSDNNPYKEGRVFYLFAAVFFVSFVAFLRVYK</sequence>
<evidence type="ECO:0000256" key="6">
    <source>
        <dbReference type="ARBA" id="ARBA00023136"/>
    </source>
</evidence>
<evidence type="ECO:0000313" key="11">
    <source>
        <dbReference type="EMBL" id="KZV94074.1"/>
    </source>
</evidence>
<dbReference type="InterPro" id="IPR045263">
    <property type="entry name" value="GLUT"/>
</dbReference>
<dbReference type="EMBL" id="KV425979">
    <property type="protein sequence ID" value="KZV94074.1"/>
    <property type="molecule type" value="Genomic_DNA"/>
</dbReference>
<dbReference type="OrthoDB" id="4540492at2759"/>
<dbReference type="Proteomes" id="UP000077266">
    <property type="component" value="Unassembled WGS sequence"/>
</dbReference>
<feature type="transmembrane region" description="Helical" evidence="9">
    <location>
        <begin position="221"/>
        <end position="242"/>
    </location>
</feature>
<dbReference type="InterPro" id="IPR003663">
    <property type="entry name" value="Sugar/inositol_transpt"/>
</dbReference>